<evidence type="ECO:0000313" key="14">
    <source>
        <dbReference type="EMBL" id="EEF80726.1"/>
    </source>
</evidence>
<comment type="catalytic activity">
    <reaction evidence="11">
        <text>GTP + ATP = 3',3'-cGAMP + 2 diphosphate</text>
        <dbReference type="Rhea" id="RHEA:35647"/>
        <dbReference type="ChEBI" id="CHEBI:30616"/>
        <dbReference type="ChEBI" id="CHEBI:33019"/>
        <dbReference type="ChEBI" id="CHEBI:37565"/>
        <dbReference type="ChEBI" id="CHEBI:71501"/>
    </reaction>
    <physiologicalReaction direction="left-to-right" evidence="11">
        <dbReference type="Rhea" id="RHEA:35648"/>
    </physiologicalReaction>
</comment>
<dbReference type="Pfam" id="PF21654">
    <property type="entry name" value="DncV-like_NTFase"/>
    <property type="match status" value="1"/>
</dbReference>
<keyword evidence="8" id="KW-0051">Antiviral defense</keyword>
<dbReference type="HOGENOM" id="CLU_051668_0_0_6"/>
<evidence type="ECO:0000259" key="12">
    <source>
        <dbReference type="Pfam" id="PF21654"/>
    </source>
</evidence>
<gene>
    <name evidence="14" type="ORF">MDMS009_665</name>
</gene>
<dbReference type="Pfam" id="PF21713">
    <property type="entry name" value="DncV_C"/>
    <property type="match status" value="1"/>
</dbReference>
<dbReference type="InterPro" id="IPR048446">
    <property type="entry name" value="DncV_C"/>
</dbReference>
<protein>
    <recommendedName>
        <fullName evidence="10">Cyclic GMP-AMP synthase</fullName>
    </recommendedName>
</protein>
<dbReference type="GO" id="GO:0005524">
    <property type="term" value="F:ATP binding"/>
    <property type="evidence" value="ECO:0007669"/>
    <property type="project" value="UniProtKB-KW"/>
</dbReference>
<name>C0N3E4_9GAMM</name>
<dbReference type="GO" id="GO:0005525">
    <property type="term" value="F:GTP binding"/>
    <property type="evidence" value="ECO:0007669"/>
    <property type="project" value="UniProtKB-KW"/>
</dbReference>
<dbReference type="EMBL" id="GG657889">
    <property type="protein sequence ID" value="EEF80726.1"/>
    <property type="molecule type" value="Genomic_DNA"/>
</dbReference>
<evidence type="ECO:0000256" key="6">
    <source>
        <dbReference type="ARBA" id="ARBA00022842"/>
    </source>
</evidence>
<dbReference type="GO" id="GO:0051607">
    <property type="term" value="P:defense response to virus"/>
    <property type="evidence" value="ECO:0007669"/>
    <property type="project" value="UniProtKB-KW"/>
</dbReference>
<dbReference type="GO" id="GO:0140701">
    <property type="term" value="F:3',3'-cyclic GMP-AMP synthase activity"/>
    <property type="evidence" value="ECO:0007669"/>
    <property type="project" value="InterPro"/>
</dbReference>
<reference evidence="14 15" key="1">
    <citation type="journal article" date="2011" name="J. Bacteriol.">
        <title>Draft genome sequence of the chemolithoheterotrophic, halophilic methylotroph Methylophaga thiooxydans DMS010.</title>
        <authorList>
            <person name="Boden R."/>
            <person name="Ferriera S."/>
            <person name="Johnson J."/>
            <person name="Kelly D.P."/>
            <person name="Murrell J.C."/>
            <person name="Schafer H."/>
        </authorList>
    </citation>
    <scope>NUCLEOTIDE SEQUENCE [LARGE SCALE GENOMIC DNA]</scope>
    <source>
        <strain evidence="14 15">DMS010</strain>
    </source>
</reference>
<evidence type="ECO:0000256" key="9">
    <source>
        <dbReference type="ARBA" id="ARBA00023134"/>
    </source>
</evidence>
<dbReference type="RefSeq" id="WP_008290435.1">
    <property type="nucleotide sequence ID" value="NZ_GG657889.1"/>
</dbReference>
<evidence type="ECO:0000256" key="4">
    <source>
        <dbReference type="ARBA" id="ARBA00022741"/>
    </source>
</evidence>
<dbReference type="OrthoDB" id="6402963at2"/>
<dbReference type="GO" id="GO:0009117">
    <property type="term" value="P:nucleotide metabolic process"/>
    <property type="evidence" value="ECO:0007669"/>
    <property type="project" value="UniProtKB-KW"/>
</dbReference>
<dbReference type="Proteomes" id="UP000004679">
    <property type="component" value="Unassembled WGS sequence"/>
</dbReference>
<accession>C0N3E4</accession>
<keyword evidence="6" id="KW-0460">Magnesium</keyword>
<evidence type="ECO:0000256" key="2">
    <source>
        <dbReference type="ARBA" id="ARBA00022695"/>
    </source>
</evidence>
<dbReference type="AlphaFoldDB" id="C0N3E4"/>
<keyword evidence="3" id="KW-0479">Metal-binding</keyword>
<evidence type="ECO:0000259" key="13">
    <source>
        <dbReference type="Pfam" id="PF21713"/>
    </source>
</evidence>
<dbReference type="InterPro" id="IPR047805">
    <property type="entry name" value="GAMP_synthase"/>
</dbReference>
<organism evidence="14 15">
    <name type="scientific">Methylophaga thiooxydans DMS010</name>
    <dbReference type="NCBI Taxonomy" id="637616"/>
    <lineage>
        <taxon>Bacteria</taxon>
        <taxon>Pseudomonadati</taxon>
        <taxon>Pseudomonadota</taxon>
        <taxon>Gammaproteobacteria</taxon>
        <taxon>Thiotrichales</taxon>
        <taxon>Piscirickettsiaceae</taxon>
        <taxon>Methylophaga</taxon>
    </lineage>
</organism>
<dbReference type="NCBIfam" id="NF041078">
    <property type="entry name" value="cGAS"/>
    <property type="match status" value="1"/>
</dbReference>
<keyword evidence="15" id="KW-1185">Reference proteome</keyword>
<evidence type="ECO:0000256" key="11">
    <source>
        <dbReference type="ARBA" id="ARBA00048304"/>
    </source>
</evidence>
<evidence type="ECO:0000256" key="1">
    <source>
        <dbReference type="ARBA" id="ARBA00022679"/>
    </source>
</evidence>
<keyword evidence="5" id="KW-0067">ATP-binding</keyword>
<evidence type="ECO:0000256" key="5">
    <source>
        <dbReference type="ARBA" id="ARBA00022840"/>
    </source>
</evidence>
<evidence type="ECO:0000256" key="10">
    <source>
        <dbReference type="ARBA" id="ARBA00044145"/>
    </source>
</evidence>
<keyword evidence="4" id="KW-0547">Nucleotide-binding</keyword>
<dbReference type="InterPro" id="IPR048445">
    <property type="entry name" value="DncV-like_NTFase"/>
</dbReference>
<feature type="domain" description="Cyclic GMP-AMP synthase DncV-like nucleotidyltransferase" evidence="12">
    <location>
        <begin position="65"/>
        <end position="162"/>
    </location>
</feature>
<dbReference type="GO" id="GO:0046872">
    <property type="term" value="F:metal ion binding"/>
    <property type="evidence" value="ECO:0007669"/>
    <property type="project" value="UniProtKB-KW"/>
</dbReference>
<evidence type="ECO:0000313" key="15">
    <source>
        <dbReference type="Proteomes" id="UP000004679"/>
    </source>
</evidence>
<evidence type="ECO:0000256" key="7">
    <source>
        <dbReference type="ARBA" id="ARBA00023080"/>
    </source>
</evidence>
<evidence type="ECO:0000256" key="3">
    <source>
        <dbReference type="ARBA" id="ARBA00022723"/>
    </source>
</evidence>
<keyword evidence="9" id="KW-0342">GTP-binding</keyword>
<keyword evidence="2" id="KW-0548">Nucleotidyltransferase</keyword>
<keyword evidence="1" id="KW-0808">Transferase</keyword>
<feature type="domain" description="Cyclic GMP-AMP synthase C-terminal" evidence="13">
    <location>
        <begin position="239"/>
        <end position="370"/>
    </location>
</feature>
<proteinExistence type="predicted"/>
<evidence type="ECO:0000256" key="8">
    <source>
        <dbReference type="ARBA" id="ARBA00023118"/>
    </source>
</evidence>
<keyword evidence="7" id="KW-0546">Nucleotide metabolism</keyword>
<sequence length="405" mass="46078">MPNKFHSLLASTTHESLLANLDLSKRDEEALVDAAEEIRSAIIAGFVELREKLQRQHLDYEVPKPKFAIQGSYIYGTLNSPANPPKQQVDIDLGMYLPFSALGDGQRPKTATQFYFSAVTEILEKYIQNKRKHWVLPPASQQKDTCIRVLINEKTHIDIPLYAVPEGELNRVTEANLAAYDQDSYMPEMMRGNELSLEYFALEAITPDVIHMAHRKDGWQPSDALVIRDWVKSQFRKMGSMIRPVNRFLKAWRDHAWPDGGGPSSIFLLAHSLHSFPSDTNGLSHCEALEAVINELPSVFNRPLLVPRPTSTDKFAKEDLCERISDEEKKEFYTYFESLRQQYALAKRTDPRAANSILISIFGRRMPNDPSRIVVTNTTTSRVEEIRGSKPDIRPLYTTDRSNSG</sequence>